<evidence type="ECO:0000256" key="4">
    <source>
        <dbReference type="ARBA" id="ARBA00022679"/>
    </source>
</evidence>
<dbReference type="KEGG" id="gim:F1728_01350"/>
<sequence>MSSKPALSTNTLVGLLLIWGSPFLLAGLILQQTAAFRNSKSATFDETYYLSTALKTVHQGFLDTRISGEGVAPLPIMMDYLPVVWNEEGSLRENPWGSYEKDSTYIRRARRLNSILVGIPTMLLVYCWLYRRRGYLAALLGGALITFSPTMEAHFSLATTDSCFTLMALIALATLVHYWKQPGGWNLFWVALAVSVAISAKYSGILLLPCTLLVVGLVALQKWTSFSKAAVWSLTKRVTLVFGVFLLMFVPLTWALHLFSFTGPLKNVPYAETPDYSPWVKMLGRGPTAQKIMEIAHNDIKRPAPFAGVLFQFQHNEAGHDAYLMGELSKGGWWYFFPLAWLWKSTPVELLLTVISLCLLPFLWGDLKRLVRPASAPVSELPEEEEQQTDVDTPTSHAPLIWVLAVVVFMGMSLTSRLNLGQRYLLLLYPLLCLFSIDQMWRWFEGKRVLLVTLSVALIGFQVQSIVSVQPDYLSYFNDGIGGPRAGHKYLLDSNLDWGQDLPALKKIMDELPLEDQKNSLIYYFGTARPDLYGIKAVHIRDHHTVDPDQLKYMIISANHLQGLYAHGDDPCAEFRKLEPFKMANYSIYVFDLQSLEAKKALKKCLKIYQDHMDEQEKE</sequence>
<keyword evidence="4 10" id="KW-0808">Transferase</keyword>
<dbReference type="Proteomes" id="UP000427281">
    <property type="component" value="Chromosome"/>
</dbReference>
<evidence type="ECO:0000313" key="11">
    <source>
        <dbReference type="Proteomes" id="UP000427281"/>
    </source>
</evidence>
<gene>
    <name evidence="10" type="ORF">F1728_01350</name>
</gene>
<evidence type="ECO:0000256" key="1">
    <source>
        <dbReference type="ARBA" id="ARBA00004651"/>
    </source>
</evidence>
<dbReference type="GO" id="GO:0016763">
    <property type="term" value="F:pentosyltransferase activity"/>
    <property type="evidence" value="ECO:0007669"/>
    <property type="project" value="TreeGrafter"/>
</dbReference>
<evidence type="ECO:0000256" key="2">
    <source>
        <dbReference type="ARBA" id="ARBA00022475"/>
    </source>
</evidence>
<feature type="transmembrane region" description="Helical" evidence="8">
    <location>
        <begin position="240"/>
        <end position="259"/>
    </location>
</feature>
<feature type="transmembrane region" description="Helical" evidence="8">
    <location>
        <begin position="163"/>
        <end position="181"/>
    </location>
</feature>
<dbReference type="Pfam" id="PF13231">
    <property type="entry name" value="PMT_2"/>
    <property type="match status" value="1"/>
</dbReference>
<dbReference type="PANTHER" id="PTHR33908:SF11">
    <property type="entry name" value="MEMBRANE PROTEIN"/>
    <property type="match status" value="1"/>
</dbReference>
<feature type="transmembrane region" description="Helical" evidence="8">
    <location>
        <begin position="112"/>
        <end position="129"/>
    </location>
</feature>
<dbReference type="PANTHER" id="PTHR33908">
    <property type="entry name" value="MANNOSYLTRANSFERASE YKCB-RELATED"/>
    <property type="match status" value="1"/>
</dbReference>
<dbReference type="GO" id="GO:0005886">
    <property type="term" value="C:plasma membrane"/>
    <property type="evidence" value="ECO:0007669"/>
    <property type="project" value="UniProtKB-SubCell"/>
</dbReference>
<dbReference type="InterPro" id="IPR050297">
    <property type="entry name" value="LipidA_mod_glycosyltrf_83"/>
</dbReference>
<feature type="transmembrane region" description="Helical" evidence="8">
    <location>
        <begin position="397"/>
        <end position="414"/>
    </location>
</feature>
<keyword evidence="2" id="KW-1003">Cell membrane</keyword>
<dbReference type="EMBL" id="CP043930">
    <property type="protein sequence ID" value="QGQ21421.1"/>
    <property type="molecule type" value="Genomic_DNA"/>
</dbReference>
<dbReference type="GO" id="GO:0009103">
    <property type="term" value="P:lipopolysaccharide biosynthetic process"/>
    <property type="evidence" value="ECO:0007669"/>
    <property type="project" value="UniProtKB-ARBA"/>
</dbReference>
<comment type="subcellular location">
    <subcellularLocation>
        <location evidence="1">Cell membrane</location>
        <topology evidence="1">Multi-pass membrane protein</topology>
    </subcellularLocation>
</comment>
<keyword evidence="6 8" id="KW-1133">Transmembrane helix</keyword>
<keyword evidence="7 8" id="KW-0472">Membrane</keyword>
<evidence type="ECO:0000256" key="6">
    <source>
        <dbReference type="ARBA" id="ARBA00022989"/>
    </source>
</evidence>
<evidence type="ECO:0000256" key="3">
    <source>
        <dbReference type="ARBA" id="ARBA00022676"/>
    </source>
</evidence>
<dbReference type="AlphaFoldDB" id="A0A6I6A8R5"/>
<organism evidence="10 11">
    <name type="scientific">Gimesia benthica</name>
    <dbReference type="NCBI Taxonomy" id="2608982"/>
    <lineage>
        <taxon>Bacteria</taxon>
        <taxon>Pseudomonadati</taxon>
        <taxon>Planctomycetota</taxon>
        <taxon>Planctomycetia</taxon>
        <taxon>Planctomycetales</taxon>
        <taxon>Planctomycetaceae</taxon>
        <taxon>Gimesia</taxon>
    </lineage>
</organism>
<evidence type="ECO:0000259" key="9">
    <source>
        <dbReference type="Pfam" id="PF13231"/>
    </source>
</evidence>
<feature type="transmembrane region" description="Helical" evidence="8">
    <location>
        <begin position="12"/>
        <end position="30"/>
    </location>
</feature>
<accession>A0A6I6A8R5</accession>
<name>A0A6I6A8R5_9PLAN</name>
<proteinExistence type="predicted"/>
<keyword evidence="5 8" id="KW-0812">Transmembrane</keyword>
<protein>
    <submittedName>
        <fullName evidence="10">Glycosyltransferase family 39 protein</fullName>
    </submittedName>
</protein>
<keyword evidence="3" id="KW-0328">Glycosyltransferase</keyword>
<reference evidence="10 11" key="1">
    <citation type="submission" date="2019-09" db="EMBL/GenBank/DDBJ databases">
        <title>Gimesia benthica sp. nov., a novel bacterium isolated from deep-sea water of the Northwest Indian Ocean.</title>
        <authorList>
            <person name="Dai X."/>
        </authorList>
    </citation>
    <scope>NUCLEOTIDE SEQUENCE [LARGE SCALE GENOMIC DNA]</scope>
    <source>
        <strain evidence="10 11">E7</strain>
    </source>
</reference>
<feature type="domain" description="Glycosyltransferase RgtA/B/C/D-like" evidence="9">
    <location>
        <begin position="110"/>
        <end position="233"/>
    </location>
</feature>
<keyword evidence="11" id="KW-1185">Reference proteome</keyword>
<feature type="transmembrane region" description="Helical" evidence="8">
    <location>
        <begin position="187"/>
        <end position="220"/>
    </location>
</feature>
<dbReference type="InterPro" id="IPR038731">
    <property type="entry name" value="RgtA/B/C-like"/>
</dbReference>
<evidence type="ECO:0000256" key="8">
    <source>
        <dbReference type="SAM" id="Phobius"/>
    </source>
</evidence>
<evidence type="ECO:0000256" key="5">
    <source>
        <dbReference type="ARBA" id="ARBA00022692"/>
    </source>
</evidence>
<dbReference type="RefSeq" id="WP_155362575.1">
    <property type="nucleotide sequence ID" value="NZ_CP043930.1"/>
</dbReference>
<evidence type="ECO:0000313" key="10">
    <source>
        <dbReference type="EMBL" id="QGQ21421.1"/>
    </source>
</evidence>
<feature type="transmembrane region" description="Helical" evidence="8">
    <location>
        <begin position="341"/>
        <end position="364"/>
    </location>
</feature>
<evidence type="ECO:0000256" key="7">
    <source>
        <dbReference type="ARBA" id="ARBA00023136"/>
    </source>
</evidence>
<feature type="transmembrane region" description="Helical" evidence="8">
    <location>
        <begin position="420"/>
        <end position="437"/>
    </location>
</feature>